<evidence type="ECO:0000313" key="2">
    <source>
        <dbReference type="Proteomes" id="UP000233425"/>
    </source>
</evidence>
<accession>A0A2N0UK16</accession>
<dbReference type="InterPro" id="IPR020208">
    <property type="entry name" value="DUF2712"/>
</dbReference>
<dbReference type="AlphaFoldDB" id="A0A2N0UK16"/>
<evidence type="ECO:0000313" key="1">
    <source>
        <dbReference type="EMBL" id="PKD27911.1"/>
    </source>
</evidence>
<name>A0A2N0UK16_9FIRM</name>
<organism evidence="1 2">
    <name type="scientific">Ruminococcus bromii</name>
    <dbReference type="NCBI Taxonomy" id="40518"/>
    <lineage>
        <taxon>Bacteria</taxon>
        <taxon>Bacillati</taxon>
        <taxon>Bacillota</taxon>
        <taxon>Clostridia</taxon>
        <taxon>Eubacteriales</taxon>
        <taxon>Oscillospiraceae</taxon>
        <taxon>Ruminococcus</taxon>
    </lineage>
</organism>
<dbReference type="RefSeq" id="WP_015524130.1">
    <property type="nucleotide sequence ID" value="NZ_CABMMZ010000066.1"/>
</dbReference>
<comment type="caution">
    <text evidence="1">The sequence shown here is derived from an EMBL/GenBank/DDBJ whole genome shotgun (WGS) entry which is preliminary data.</text>
</comment>
<proteinExistence type="predicted"/>
<dbReference type="EMBL" id="NNSR01000066">
    <property type="protein sequence ID" value="PKD27911.1"/>
    <property type="molecule type" value="Genomic_DNA"/>
</dbReference>
<sequence>MKKLKKMIVLGMVVLSLMSALTFSVFSAGNVSDTIINISARSNNGGTPCRSIWREKKDYTSVWCENKSTSGGSLSAWVQRTNNKNTSSVKTVDRYYGSWSYNGATKNMKNLPKGTYYYLPNYVKEDGYKYATLGYIMNKEAVSYHIAWSPDSI</sequence>
<reference evidence="1" key="1">
    <citation type="journal article" date="2018" name="Environ. Microbiol.">
        <title>Sporulation capability and amylosome conservation among diverse human colonic and rumen isolates of the keystone starch-degrader Ruminococcus bromii.</title>
        <authorList>
            <person name="Mukhopadhya I."/>
            <person name="Morais S."/>
            <person name="Laverde-Gomez J."/>
            <person name="Sheridan P.O."/>
            <person name="Walker A.W."/>
            <person name="Kelly W."/>
            <person name="Klieve A.V."/>
            <person name="Ouwerkerk D."/>
            <person name="Duncan S.H."/>
            <person name="Louis P."/>
            <person name="Koropatkin N."/>
            <person name="Cockburn D."/>
            <person name="Kibler R."/>
            <person name="Cooper P.J."/>
            <person name="Sandoval C."/>
            <person name="Crost E."/>
            <person name="Juge N."/>
            <person name="Bayer E.A."/>
            <person name="Flint H.J."/>
        </authorList>
    </citation>
    <scope>NUCLEOTIDE SEQUENCE [LARGE SCALE GENOMIC DNA]</scope>
    <source>
        <strain evidence="1">ATCC 27255</strain>
    </source>
</reference>
<keyword evidence="2" id="KW-1185">Reference proteome</keyword>
<dbReference type="Proteomes" id="UP000233425">
    <property type="component" value="Unassembled WGS sequence"/>
</dbReference>
<protein>
    <submittedName>
        <fullName evidence="1">Uncharacterized protein</fullName>
    </submittedName>
</protein>
<dbReference type="Pfam" id="PF10916">
    <property type="entry name" value="DUF2712"/>
    <property type="match status" value="1"/>
</dbReference>
<gene>
    <name evidence="1" type="ORF">RBATCC27255_01374</name>
</gene>